<dbReference type="PATRIC" id="fig|1150625.3.peg.2678"/>
<dbReference type="AlphaFoldDB" id="A0A147K612"/>
<keyword evidence="4" id="KW-1185">Reference proteome</keyword>
<protein>
    <recommendedName>
        <fullName evidence="5">Sporulation protein</fullName>
    </recommendedName>
</protein>
<evidence type="ECO:0008006" key="5">
    <source>
        <dbReference type="Google" id="ProtNLM"/>
    </source>
</evidence>
<dbReference type="PROSITE" id="PS51257">
    <property type="entry name" value="PROKAR_LIPOPROTEIN"/>
    <property type="match status" value="1"/>
</dbReference>
<reference evidence="3 4" key="1">
    <citation type="journal article" date="2016" name="Front. Microbiol.">
        <title>Microevolution Analysis of Bacillus coahuilensis Unveils Differences in Phosphorus Acquisition Strategies and Their Regulation.</title>
        <authorList>
            <person name="Gomez-Lunar Z."/>
            <person name="Hernandez-Gonzalez I."/>
            <person name="Rodriguez-Torres M.D."/>
            <person name="Souza V."/>
            <person name="Olmedo-Alvarez G."/>
        </authorList>
    </citation>
    <scope>NUCLEOTIDE SEQUENCE [LARGE SCALE GENOMIC DNA]</scope>
    <source>
        <strain evidence="4">p1.1.43</strain>
    </source>
</reference>
<keyword evidence="2" id="KW-0732">Signal</keyword>
<evidence type="ECO:0000256" key="1">
    <source>
        <dbReference type="SAM" id="MobiDB-lite"/>
    </source>
</evidence>
<dbReference type="Proteomes" id="UP000074108">
    <property type="component" value="Unassembled WGS sequence"/>
</dbReference>
<name>A0A147K612_9BACI</name>
<gene>
    <name evidence="3" type="ORF">Q75_12745</name>
</gene>
<dbReference type="STRING" id="1150625.Q75_12745"/>
<evidence type="ECO:0000313" key="4">
    <source>
        <dbReference type="Proteomes" id="UP000074108"/>
    </source>
</evidence>
<dbReference type="Pfam" id="PF09580">
    <property type="entry name" value="Spore_YhcN_YlaJ"/>
    <property type="match status" value="1"/>
</dbReference>
<dbReference type="OrthoDB" id="2691390at2"/>
<evidence type="ECO:0000256" key="2">
    <source>
        <dbReference type="SAM" id="SignalP"/>
    </source>
</evidence>
<feature type="signal peptide" evidence="2">
    <location>
        <begin position="1"/>
        <end position="19"/>
    </location>
</feature>
<dbReference type="EMBL" id="LDYG01000040">
    <property type="protein sequence ID" value="KUP05298.1"/>
    <property type="molecule type" value="Genomic_DNA"/>
</dbReference>
<sequence>MWKSFGLVLLLLIGLAGCAEPFAFDNDDDFLPEEGDTVNISNRNDLLNSNSSDDVKKNGANFGFVRHQKSPIEGDTVDYDTMYSLDREEIADSIGKMAITLPRVQDISTLVTDEEVLISYKTDATGEKERFEVADQVKKTALSIVPRWFHVYVTDDDMLRRNIENISQMNSTMSGVNEEIDDVVYMMMTSSPQGENVDYTENPNGEMMNEKNGMSEDDVHSLDHMKNDQHPERHDFTKEMAD</sequence>
<organism evidence="3 4">
    <name type="scientific">Bacillus coahuilensis p1.1.43</name>
    <dbReference type="NCBI Taxonomy" id="1150625"/>
    <lineage>
        <taxon>Bacteria</taxon>
        <taxon>Bacillati</taxon>
        <taxon>Bacillota</taxon>
        <taxon>Bacilli</taxon>
        <taxon>Bacillales</taxon>
        <taxon>Bacillaceae</taxon>
        <taxon>Bacillus</taxon>
    </lineage>
</organism>
<feature type="region of interest" description="Disordered" evidence="1">
    <location>
        <begin position="193"/>
        <end position="242"/>
    </location>
</feature>
<accession>A0A147K612</accession>
<proteinExistence type="predicted"/>
<comment type="caution">
    <text evidence="3">The sequence shown here is derived from an EMBL/GenBank/DDBJ whole genome shotgun (WGS) entry which is preliminary data.</text>
</comment>
<feature type="chain" id="PRO_5038784715" description="Sporulation protein" evidence="2">
    <location>
        <begin position="20"/>
        <end position="242"/>
    </location>
</feature>
<dbReference type="InterPro" id="IPR019076">
    <property type="entry name" value="Spore_lipoprot_YhcN/YlaJ-like"/>
</dbReference>
<feature type="compositionally biased region" description="Polar residues" evidence="1">
    <location>
        <begin position="193"/>
        <end position="203"/>
    </location>
</feature>
<dbReference type="RefSeq" id="WP_010175418.1">
    <property type="nucleotide sequence ID" value="NZ_LDYG01000040.1"/>
</dbReference>
<feature type="compositionally biased region" description="Basic and acidic residues" evidence="1">
    <location>
        <begin position="213"/>
        <end position="242"/>
    </location>
</feature>
<evidence type="ECO:0000313" key="3">
    <source>
        <dbReference type="EMBL" id="KUP05298.1"/>
    </source>
</evidence>